<dbReference type="PRINTS" id="PR00686">
    <property type="entry name" value="TIFACTORIID"/>
</dbReference>
<dbReference type="SUPFAM" id="SSF55945">
    <property type="entry name" value="TATA-box binding protein-like"/>
    <property type="match status" value="1"/>
</dbReference>
<evidence type="ECO:0000256" key="4">
    <source>
        <dbReference type="ARBA" id="ARBA00023163"/>
    </source>
</evidence>
<dbReference type="AlphaFoldDB" id="A0A7D6BHI0"/>
<name>A0A7D6BHI0_FERL1</name>
<evidence type="ECO:0000313" key="5">
    <source>
        <dbReference type="EMBL" id="QLJ53355.1"/>
    </source>
</evidence>
<dbReference type="Gene3D" id="3.30.310.10">
    <property type="entry name" value="TATA-Binding Protein"/>
    <property type="match status" value="1"/>
</dbReference>
<evidence type="ECO:0000313" key="6">
    <source>
        <dbReference type="Proteomes" id="UP000510821"/>
    </source>
</evidence>
<dbReference type="InterPro" id="IPR012295">
    <property type="entry name" value="TBP_dom_sf"/>
</dbReference>
<dbReference type="GO" id="GO:0003677">
    <property type="term" value="F:DNA binding"/>
    <property type="evidence" value="ECO:0007669"/>
    <property type="project" value="UniProtKB-KW"/>
</dbReference>
<evidence type="ECO:0000256" key="2">
    <source>
        <dbReference type="ARBA" id="ARBA00022737"/>
    </source>
</evidence>
<gene>
    <name evidence="5" type="ORF">Sv326_1180</name>
</gene>
<keyword evidence="4" id="KW-0804">Transcription</keyword>
<proteinExistence type="inferred from homology"/>
<dbReference type="EMBL" id="CP058998">
    <property type="protein sequence ID" value="QLJ53355.1"/>
    <property type="molecule type" value="Genomic_DNA"/>
</dbReference>
<sequence length="100" mass="11054">MAKKLKLDPKFKIENIVASANLGVELDLYTIAQKVRNVEYEPEQFPGAILKLKEPRASLLLFKNGKIICTGSKSEGEVKIAIEQAIKLLASHAKPLPVKK</sequence>
<dbReference type="Proteomes" id="UP000510821">
    <property type="component" value="Chromosome"/>
</dbReference>
<keyword evidence="2" id="KW-0677">Repeat</keyword>
<evidence type="ECO:0000256" key="3">
    <source>
        <dbReference type="ARBA" id="ARBA00023125"/>
    </source>
</evidence>
<dbReference type="GO" id="GO:0006352">
    <property type="term" value="P:DNA-templated transcription initiation"/>
    <property type="evidence" value="ECO:0007669"/>
    <property type="project" value="InterPro"/>
</dbReference>
<comment type="similarity">
    <text evidence="1">Belongs to the TBP family.</text>
</comment>
<reference evidence="6" key="1">
    <citation type="submission" date="2020-07" db="EMBL/GenBank/DDBJ databases">
        <title>Metabolic diversity and evolutionary history of the archaeal phylum ###Micrarchaeota### uncovered from a freshwater lake metagenome.</title>
        <authorList>
            <person name="Kadnikov V.V."/>
            <person name="Savvichev A.S."/>
            <person name="Mardanov A.V."/>
            <person name="Beletsky A.V."/>
            <person name="Chupakov A.V."/>
            <person name="Kokryatskaya N.M."/>
            <person name="Pimenov N.V."/>
            <person name="Ravin N.V."/>
        </authorList>
    </citation>
    <scope>NUCLEOTIDE SEQUENCE [LARGE SCALE GENOMIC DNA]</scope>
</reference>
<dbReference type="KEGG" id="flt:Sv326_1180"/>
<evidence type="ECO:0000256" key="1">
    <source>
        <dbReference type="ARBA" id="ARBA00005560"/>
    </source>
</evidence>
<keyword evidence="3" id="KW-0238">DNA-binding</keyword>
<dbReference type="PANTHER" id="PTHR10126">
    <property type="entry name" value="TATA-BOX BINDING PROTEIN"/>
    <property type="match status" value="1"/>
</dbReference>
<dbReference type="InterPro" id="IPR000814">
    <property type="entry name" value="TBP"/>
</dbReference>
<accession>A0A7D6BHI0</accession>
<dbReference type="Pfam" id="PF00352">
    <property type="entry name" value="TBP"/>
    <property type="match status" value="1"/>
</dbReference>
<organism evidence="5 6">
    <name type="scientific">Fermentimicrarchaeum limneticum</name>
    <dbReference type="NCBI Taxonomy" id="2795018"/>
    <lineage>
        <taxon>Archaea</taxon>
        <taxon>Candidatus Micrarchaeota</taxon>
        <taxon>Candidatus Fermentimicrarchaeales</taxon>
        <taxon>Candidatus Fermentimicrarchaeaceae</taxon>
        <taxon>Candidatus Fermentimicrarchaeum</taxon>
    </lineage>
</organism>
<protein>
    <submittedName>
        <fullName evidence="5">TATA-box binding protein</fullName>
    </submittedName>
</protein>